<proteinExistence type="predicted"/>
<keyword evidence="2" id="KW-1185">Reference proteome</keyword>
<dbReference type="Proteomes" id="UP000445309">
    <property type="component" value="Unassembled WGS sequence"/>
</dbReference>
<evidence type="ECO:0000313" key="2">
    <source>
        <dbReference type="Proteomes" id="UP000445309"/>
    </source>
</evidence>
<sequence>MITIKAKLHLYNDIRKNPFTNGYRPAFDFGSESLTSGRILLLDDKKASFYPGETGEVEISFMFEEFVRDKLKIGEKIYFYEGPNRLGEINILEILDN</sequence>
<dbReference type="Gene3D" id="2.40.30.10">
    <property type="entry name" value="Translation factors"/>
    <property type="match status" value="1"/>
</dbReference>
<gene>
    <name evidence="1" type="ORF">CHRY9393_00658</name>
</gene>
<accession>A0A6N4XP41</accession>
<organism evidence="1 2">
    <name type="scientific">Chryseobacterium fistulae</name>
    <dbReference type="NCBI Taxonomy" id="2675058"/>
    <lineage>
        <taxon>Bacteria</taxon>
        <taxon>Pseudomonadati</taxon>
        <taxon>Bacteroidota</taxon>
        <taxon>Flavobacteriia</taxon>
        <taxon>Flavobacteriales</taxon>
        <taxon>Weeksellaceae</taxon>
        <taxon>Chryseobacterium group</taxon>
        <taxon>Chryseobacterium</taxon>
    </lineage>
</organism>
<dbReference type="AlphaFoldDB" id="A0A6N4XP41"/>
<evidence type="ECO:0008006" key="3">
    <source>
        <dbReference type="Google" id="ProtNLM"/>
    </source>
</evidence>
<protein>
    <recommendedName>
        <fullName evidence="3">Elongation factor Tu</fullName>
    </recommendedName>
</protein>
<name>A0A6N4XP41_9FLAO</name>
<dbReference type="RefSeq" id="WP_162072043.1">
    <property type="nucleotide sequence ID" value="NZ_CACVBY010000008.1"/>
</dbReference>
<evidence type="ECO:0000313" key="1">
    <source>
        <dbReference type="EMBL" id="CAA7386365.1"/>
    </source>
</evidence>
<reference evidence="1 2" key="1">
    <citation type="submission" date="2020-01" db="EMBL/GenBank/DDBJ databases">
        <authorList>
            <person name="Rodrigo-Torres L."/>
            <person name="Arahal R. D."/>
            <person name="Lucena T."/>
        </authorList>
    </citation>
    <scope>NUCLEOTIDE SEQUENCE [LARGE SCALE GENOMIC DNA]</scope>
    <source>
        <strain evidence="1 2">CECT 9393</strain>
    </source>
</reference>
<dbReference type="EMBL" id="CACVBY010000008">
    <property type="protein sequence ID" value="CAA7386365.1"/>
    <property type="molecule type" value="Genomic_DNA"/>
</dbReference>